<comment type="caution">
    <text evidence="1">The sequence shown here is derived from an EMBL/GenBank/DDBJ whole genome shotgun (WGS) entry which is preliminary data.</text>
</comment>
<dbReference type="OrthoDB" id="120976at2759"/>
<gene>
    <name evidence="1" type="ORF">C2G38_2190514</name>
</gene>
<dbReference type="GO" id="GO:0006913">
    <property type="term" value="P:nucleocytoplasmic transport"/>
    <property type="evidence" value="ECO:0007669"/>
    <property type="project" value="TreeGrafter"/>
</dbReference>
<dbReference type="InterPro" id="IPR027038">
    <property type="entry name" value="RanGap"/>
</dbReference>
<proteinExistence type="predicted"/>
<evidence type="ECO:0008006" key="3">
    <source>
        <dbReference type="Google" id="ProtNLM"/>
    </source>
</evidence>
<name>A0A397V2K9_9GLOM</name>
<dbReference type="PANTHER" id="PTHR24113">
    <property type="entry name" value="RAN GTPASE-ACTIVATING PROTEIN 1"/>
    <property type="match status" value="1"/>
</dbReference>
<reference evidence="1 2" key="1">
    <citation type="submission" date="2018-06" db="EMBL/GenBank/DDBJ databases">
        <title>Comparative genomics reveals the genomic features of Rhizophagus irregularis, R. cerebriforme, R. diaphanum and Gigaspora rosea, and their symbiotic lifestyle signature.</title>
        <authorList>
            <person name="Morin E."/>
            <person name="San Clemente H."/>
            <person name="Chen E.C.H."/>
            <person name="De La Providencia I."/>
            <person name="Hainaut M."/>
            <person name="Kuo A."/>
            <person name="Kohler A."/>
            <person name="Murat C."/>
            <person name="Tang N."/>
            <person name="Roy S."/>
            <person name="Loubradou J."/>
            <person name="Henrissat B."/>
            <person name="Grigoriev I.V."/>
            <person name="Corradi N."/>
            <person name="Roux C."/>
            <person name="Martin F.M."/>
        </authorList>
    </citation>
    <scope>NUCLEOTIDE SEQUENCE [LARGE SCALE GENOMIC DNA]</scope>
    <source>
        <strain evidence="1 2">DAOM 194757</strain>
    </source>
</reference>
<dbReference type="PANTHER" id="PTHR24113:SF15">
    <property type="entry name" value="NACHT DOMAIN-CONTAINING PROTEIN"/>
    <property type="match status" value="1"/>
</dbReference>
<accession>A0A397V2K9</accession>
<dbReference type="AlphaFoldDB" id="A0A397V2K9"/>
<dbReference type="InterPro" id="IPR032675">
    <property type="entry name" value="LRR_dom_sf"/>
</dbReference>
<organism evidence="1 2">
    <name type="scientific">Gigaspora rosea</name>
    <dbReference type="NCBI Taxonomy" id="44941"/>
    <lineage>
        <taxon>Eukaryota</taxon>
        <taxon>Fungi</taxon>
        <taxon>Fungi incertae sedis</taxon>
        <taxon>Mucoromycota</taxon>
        <taxon>Glomeromycotina</taxon>
        <taxon>Glomeromycetes</taxon>
        <taxon>Diversisporales</taxon>
        <taxon>Gigasporaceae</taxon>
        <taxon>Gigaspora</taxon>
    </lineage>
</organism>
<sequence length="138" mass="15111">MNLFFFNDATLNSLDLSFNNISQDGNNIGIRGIKALTEVLCNNISLKSLIIYDNAFGSEGGKDFAEVLCKNNLKPEGMETLIDAIDALCNNTTLNSLDLSYNYCRFGGANAIAKILFENTGLTSLDLSCKEFDLLEGY</sequence>
<dbReference type="EMBL" id="QKWP01000691">
    <property type="protein sequence ID" value="RIB16242.1"/>
    <property type="molecule type" value="Genomic_DNA"/>
</dbReference>
<protein>
    <recommendedName>
        <fullName evidence="3">RNI-like protein</fullName>
    </recommendedName>
</protein>
<dbReference type="GO" id="GO:0005634">
    <property type="term" value="C:nucleus"/>
    <property type="evidence" value="ECO:0007669"/>
    <property type="project" value="TreeGrafter"/>
</dbReference>
<dbReference type="GO" id="GO:0005829">
    <property type="term" value="C:cytosol"/>
    <property type="evidence" value="ECO:0007669"/>
    <property type="project" value="TreeGrafter"/>
</dbReference>
<dbReference type="GO" id="GO:0005096">
    <property type="term" value="F:GTPase activator activity"/>
    <property type="evidence" value="ECO:0007669"/>
    <property type="project" value="InterPro"/>
</dbReference>
<dbReference type="Pfam" id="PF13516">
    <property type="entry name" value="LRR_6"/>
    <property type="match status" value="3"/>
</dbReference>
<evidence type="ECO:0000313" key="2">
    <source>
        <dbReference type="Proteomes" id="UP000266673"/>
    </source>
</evidence>
<dbReference type="InterPro" id="IPR001611">
    <property type="entry name" value="Leu-rich_rpt"/>
</dbReference>
<keyword evidence="2" id="KW-1185">Reference proteome</keyword>
<dbReference type="SUPFAM" id="SSF52047">
    <property type="entry name" value="RNI-like"/>
    <property type="match status" value="1"/>
</dbReference>
<evidence type="ECO:0000313" key="1">
    <source>
        <dbReference type="EMBL" id="RIB16242.1"/>
    </source>
</evidence>
<dbReference type="Gene3D" id="3.80.10.10">
    <property type="entry name" value="Ribonuclease Inhibitor"/>
    <property type="match status" value="2"/>
</dbReference>
<dbReference type="GO" id="GO:0031267">
    <property type="term" value="F:small GTPase binding"/>
    <property type="evidence" value="ECO:0007669"/>
    <property type="project" value="TreeGrafter"/>
</dbReference>
<dbReference type="Proteomes" id="UP000266673">
    <property type="component" value="Unassembled WGS sequence"/>
</dbReference>
<dbReference type="GO" id="GO:0048471">
    <property type="term" value="C:perinuclear region of cytoplasm"/>
    <property type="evidence" value="ECO:0007669"/>
    <property type="project" value="TreeGrafter"/>
</dbReference>